<feature type="region of interest" description="Disordered" evidence="1">
    <location>
        <begin position="652"/>
        <end position="705"/>
    </location>
</feature>
<feature type="compositionally biased region" description="Low complexity" evidence="1">
    <location>
        <begin position="283"/>
        <end position="299"/>
    </location>
</feature>
<accession>A0A1S8A6U8</accession>
<dbReference type="GO" id="GO:0003743">
    <property type="term" value="F:translation initiation factor activity"/>
    <property type="evidence" value="ECO:0007669"/>
    <property type="project" value="UniProtKB-KW"/>
</dbReference>
<sequence>MAYAGNESDEYVPDSDDSNQEDERPNRWTGPPSTWQQLNSAEIDALTALNEIRNQDLSIHLYNAFALKHRHGKGAIQDGAKPVPNQDVDAATGQPVQEDKWAPPKLWTAWPLPANLVPRPEFMKRADAADGPLRMHVPYTPRSELEETVSATMLRLAKEKFRARQAAQQLADAAESGPESGNEEGAMASRSKARSRTGAGLKPRVMKSRSTSEGEMVDVDDPQVEKRPSSIPPKLIPLKTVVATDDELSYSLLRPSAQGILAKLDTTLAILHKAQESRVNCASESDTSDASSRSQSQSRSRSRGPGPGLSRDPTRSPDIGRGRPPNSRASSATPAPRDSVPPASGGRGRPRKVYPRLEGETEREYAVRIARLRKKPIPRFLAGDGGDDASESTPAPNSAAEYTDANANANAGAKPPRTPRRQRDSAAGGAWSDATSASGSRPPRAPRMSRVRLRDWRDVLGAAALAGFPAAALDRAARRCADLFGQGFTLHTLREGGGTAAGRPDDLVRYEPGMAAPGILPDGSDDDGNNDDDDDDDNEGSAALRWRRAASATPSEAGERVRGRSRSTAPRSSRSRSASGGRTGAARHFCVFANCPRAADAFARRTNLVRHLRLVHKCEGADALLEVDSEDEMHGAVHVDGFLRPIRVRPGWREEENDNDNGGGGKGGGAEKRKRQRQRQPRKRAREADARMRDVDSTTGHETSD</sequence>
<dbReference type="AlphaFoldDB" id="A0A1S8A6U8"/>
<proteinExistence type="predicted"/>
<gene>
    <name evidence="3" type="ORF">SAMD00023353_1001240</name>
</gene>
<feature type="region of interest" description="Disordered" evidence="1">
    <location>
        <begin position="277"/>
        <end position="361"/>
    </location>
</feature>
<name>A0A1S8A6U8_ROSNE</name>
<dbReference type="Proteomes" id="UP000054516">
    <property type="component" value="Unassembled WGS sequence"/>
</dbReference>
<dbReference type="Pfam" id="PF10680">
    <property type="entry name" value="RRN9"/>
    <property type="match status" value="1"/>
</dbReference>
<feature type="compositionally biased region" description="Acidic residues" evidence="1">
    <location>
        <begin position="7"/>
        <end position="20"/>
    </location>
</feature>
<protein>
    <submittedName>
        <fullName evidence="3">Putative RNA polymerase I specific transcription initiation factor</fullName>
    </submittedName>
</protein>
<feature type="region of interest" description="Disordered" evidence="1">
    <location>
        <begin position="1"/>
        <end position="36"/>
    </location>
</feature>
<organism evidence="3">
    <name type="scientific">Rosellinia necatrix</name>
    <name type="common">White root-rot fungus</name>
    <dbReference type="NCBI Taxonomy" id="77044"/>
    <lineage>
        <taxon>Eukaryota</taxon>
        <taxon>Fungi</taxon>
        <taxon>Dikarya</taxon>
        <taxon>Ascomycota</taxon>
        <taxon>Pezizomycotina</taxon>
        <taxon>Sordariomycetes</taxon>
        <taxon>Xylariomycetidae</taxon>
        <taxon>Xylariales</taxon>
        <taxon>Xylariaceae</taxon>
        <taxon>Rosellinia</taxon>
    </lineage>
</organism>
<dbReference type="EMBL" id="DF977455">
    <property type="protein sequence ID" value="GAW25635.1"/>
    <property type="molecule type" value="Genomic_DNA"/>
</dbReference>
<feature type="domain" description="Rrn9" evidence="2">
    <location>
        <begin position="49"/>
        <end position="120"/>
    </location>
</feature>
<feature type="compositionally biased region" description="Low complexity" evidence="1">
    <location>
        <begin position="566"/>
        <end position="583"/>
    </location>
</feature>
<feature type="region of interest" description="Disordered" evidence="1">
    <location>
        <begin position="494"/>
        <end position="583"/>
    </location>
</feature>
<feature type="region of interest" description="Disordered" evidence="1">
    <location>
        <begin position="167"/>
        <end position="232"/>
    </location>
</feature>
<feature type="region of interest" description="Disordered" evidence="1">
    <location>
        <begin position="378"/>
        <end position="449"/>
    </location>
</feature>
<keyword evidence="4" id="KW-1185">Reference proteome</keyword>
<feature type="compositionally biased region" description="Basic residues" evidence="1">
    <location>
        <begin position="672"/>
        <end position="685"/>
    </location>
</feature>
<dbReference type="OrthoDB" id="5412288at2759"/>
<feature type="compositionally biased region" description="Basic and acidic residues" evidence="1">
    <location>
        <begin position="312"/>
        <end position="321"/>
    </location>
</feature>
<keyword evidence="3" id="KW-0396">Initiation factor</keyword>
<keyword evidence="3" id="KW-0648">Protein biosynthesis</keyword>
<dbReference type="OMA" id="WTAWPLK"/>
<evidence type="ECO:0000313" key="4">
    <source>
        <dbReference type="Proteomes" id="UP000054516"/>
    </source>
</evidence>
<evidence type="ECO:0000259" key="2">
    <source>
        <dbReference type="Pfam" id="PF10680"/>
    </source>
</evidence>
<evidence type="ECO:0000256" key="1">
    <source>
        <dbReference type="SAM" id="MobiDB-lite"/>
    </source>
</evidence>
<dbReference type="InterPro" id="IPR019622">
    <property type="entry name" value="Rrn9_dom"/>
</dbReference>
<feature type="compositionally biased region" description="Acidic residues" evidence="1">
    <location>
        <begin position="523"/>
        <end position="539"/>
    </location>
</feature>
<evidence type="ECO:0000313" key="3">
    <source>
        <dbReference type="EMBL" id="GAW25635.1"/>
    </source>
</evidence>
<reference evidence="3" key="1">
    <citation type="submission" date="2016-03" db="EMBL/GenBank/DDBJ databases">
        <title>Draft genome sequence of Rosellinia necatrix.</title>
        <authorList>
            <person name="Kanematsu S."/>
        </authorList>
    </citation>
    <scope>NUCLEOTIDE SEQUENCE [LARGE SCALE GENOMIC DNA]</scope>
    <source>
        <strain evidence="3">W97</strain>
    </source>
</reference>
<feature type="compositionally biased region" description="Low complexity" evidence="1">
    <location>
        <begin position="541"/>
        <end position="552"/>
    </location>
</feature>
<feature type="compositionally biased region" description="Basic and acidic residues" evidence="1">
    <location>
        <begin position="686"/>
        <end position="696"/>
    </location>
</feature>
<dbReference type="STRING" id="77044.A0A1S8A6U8"/>